<dbReference type="PANTHER" id="PTHR39963:SF1">
    <property type="entry name" value="MNMC-LIKE METHYLTRANSFERASE DOMAIN-CONTAINING PROTEIN"/>
    <property type="match status" value="1"/>
</dbReference>
<accession>A0A1W1BPX6</accession>
<sequence>MKQFNSDKHTEILSDDGSYTAYSEEYAEHYHSTKDGALKESLVKHVIPAFSVVDKAEVHILDICYGLGFNTLATLLYYKQNRPQTKLYIYSPELDETLVASLENFTYPDEFKDFKEIIIALSRNGMYEDEFVYIEVFLGDAREYIRKFENKFDIVYQDAFSPSSNPILWTKEYFSDIKKAMTDDGVLTTYSIALKTRIGLYENGFKVYLNEGKDFRGATVASFEELKNFTLVNVEHKMSCNPDVISLRDNQI</sequence>
<feature type="domain" description="MnmC-like methyltransferase" evidence="1">
    <location>
        <begin position="127"/>
        <end position="212"/>
    </location>
</feature>
<reference evidence="2" key="1">
    <citation type="submission" date="2016-10" db="EMBL/GenBank/DDBJ databases">
        <authorList>
            <person name="de Groot N.N."/>
        </authorList>
    </citation>
    <scope>NUCLEOTIDE SEQUENCE</scope>
</reference>
<keyword evidence="2" id="KW-0489">Methyltransferase</keyword>
<dbReference type="EC" id="2.1.1.-" evidence="2"/>
<proteinExistence type="predicted"/>
<dbReference type="PANTHER" id="PTHR39963">
    <property type="entry name" value="SLL0983 PROTEIN"/>
    <property type="match status" value="1"/>
</dbReference>
<evidence type="ECO:0000259" key="1">
    <source>
        <dbReference type="Pfam" id="PF05430"/>
    </source>
</evidence>
<dbReference type="Pfam" id="PF05430">
    <property type="entry name" value="Methyltransf_30"/>
    <property type="match status" value="1"/>
</dbReference>
<protein>
    <submittedName>
        <fullName evidence="2">SAM-dependent methyltransferase</fullName>
        <ecNumber evidence="2">2.1.1.-</ecNumber>
    </submittedName>
</protein>
<dbReference type="SUPFAM" id="SSF53335">
    <property type="entry name" value="S-adenosyl-L-methionine-dependent methyltransferases"/>
    <property type="match status" value="1"/>
</dbReference>
<dbReference type="GO" id="GO:0032259">
    <property type="term" value="P:methylation"/>
    <property type="evidence" value="ECO:0007669"/>
    <property type="project" value="UniProtKB-KW"/>
</dbReference>
<name>A0A1W1BPX6_9ZZZZ</name>
<dbReference type="GO" id="GO:0008168">
    <property type="term" value="F:methyltransferase activity"/>
    <property type="evidence" value="ECO:0007669"/>
    <property type="project" value="UniProtKB-KW"/>
</dbReference>
<dbReference type="AlphaFoldDB" id="A0A1W1BPX6"/>
<organism evidence="2">
    <name type="scientific">hydrothermal vent metagenome</name>
    <dbReference type="NCBI Taxonomy" id="652676"/>
    <lineage>
        <taxon>unclassified sequences</taxon>
        <taxon>metagenomes</taxon>
        <taxon>ecological metagenomes</taxon>
    </lineage>
</organism>
<dbReference type="Gene3D" id="3.40.50.150">
    <property type="entry name" value="Vaccinia Virus protein VP39"/>
    <property type="match status" value="1"/>
</dbReference>
<keyword evidence="2" id="KW-0808">Transferase</keyword>
<dbReference type="InterPro" id="IPR008471">
    <property type="entry name" value="MnmC-like_methylTransf"/>
</dbReference>
<dbReference type="GO" id="GO:0016645">
    <property type="term" value="F:oxidoreductase activity, acting on the CH-NH group of donors"/>
    <property type="evidence" value="ECO:0007669"/>
    <property type="project" value="InterPro"/>
</dbReference>
<gene>
    <name evidence="2" type="ORF">MNB_SM-4-1517</name>
</gene>
<evidence type="ECO:0000313" key="2">
    <source>
        <dbReference type="EMBL" id="SFV55531.1"/>
    </source>
</evidence>
<dbReference type="InterPro" id="IPR029063">
    <property type="entry name" value="SAM-dependent_MTases_sf"/>
</dbReference>
<dbReference type="EMBL" id="FPHF01000029">
    <property type="protein sequence ID" value="SFV55531.1"/>
    <property type="molecule type" value="Genomic_DNA"/>
</dbReference>